<gene>
    <name evidence="2" type="primary">tehB_3</name>
    <name evidence="2" type="ORF">NCTC11112_05518</name>
</gene>
<evidence type="ECO:0000313" key="3">
    <source>
        <dbReference type="Proteomes" id="UP000254817"/>
    </source>
</evidence>
<feature type="domain" description="Tellurite resistance methyltransferase TehB-like" evidence="1">
    <location>
        <begin position="1"/>
        <end position="59"/>
    </location>
</feature>
<dbReference type="Gene3D" id="3.40.50.150">
    <property type="entry name" value="Vaccinia Virus protein VP39"/>
    <property type="match status" value="1"/>
</dbReference>
<dbReference type="Proteomes" id="UP000254817">
    <property type="component" value="Unassembled WGS sequence"/>
</dbReference>
<reference evidence="2 3" key="1">
    <citation type="submission" date="2018-06" db="EMBL/GenBank/DDBJ databases">
        <authorList>
            <consortium name="Pathogen Informatics"/>
            <person name="Doyle S."/>
        </authorList>
    </citation>
    <scope>NUCLEOTIDE SEQUENCE [LARGE SCALE GENOMIC DNA]</scope>
    <source>
        <strain evidence="2 3">NCTC11112</strain>
    </source>
</reference>
<evidence type="ECO:0000259" key="1">
    <source>
        <dbReference type="Pfam" id="PF03848"/>
    </source>
</evidence>
<name>A0A376MWX7_ECOLX</name>
<dbReference type="InterPro" id="IPR029063">
    <property type="entry name" value="SAM-dependent_MTases_sf"/>
</dbReference>
<organism evidence="2 3">
    <name type="scientific">Escherichia coli</name>
    <dbReference type="NCBI Taxonomy" id="562"/>
    <lineage>
        <taxon>Bacteria</taxon>
        <taxon>Pseudomonadati</taxon>
        <taxon>Pseudomonadota</taxon>
        <taxon>Gammaproteobacteria</taxon>
        <taxon>Enterobacterales</taxon>
        <taxon>Enterobacteriaceae</taxon>
        <taxon>Escherichia</taxon>
    </lineage>
</organism>
<proteinExistence type="predicted"/>
<dbReference type="Pfam" id="PF03848">
    <property type="entry name" value="TehB"/>
    <property type="match status" value="1"/>
</dbReference>
<accession>A0A376MWX7</accession>
<dbReference type="InterPro" id="IPR015985">
    <property type="entry name" value="TehB-like_dom"/>
</dbReference>
<keyword evidence="2" id="KW-0808">Transferase</keyword>
<keyword evidence="2" id="KW-0489">Methyltransferase</keyword>
<dbReference type="GO" id="GO:0008168">
    <property type="term" value="F:methyltransferase activity"/>
    <property type="evidence" value="ECO:0007669"/>
    <property type="project" value="UniProtKB-KW"/>
</dbReference>
<sequence length="63" mass="7489">MQLARNLAVTNLIVAAMDTADYPCTVGFPFAFKEGELRRYYEGWERVKYNEDVGELHRHRRQR</sequence>
<evidence type="ECO:0000313" key="2">
    <source>
        <dbReference type="EMBL" id="STG54911.1"/>
    </source>
</evidence>
<dbReference type="EC" id="2.1.1.-" evidence="2"/>
<dbReference type="AlphaFoldDB" id="A0A376MWX7"/>
<protein>
    <submittedName>
        <fullName evidence="2">Tellurite resistance protein</fullName>
        <ecNumber evidence="2">2.1.1.-</ecNumber>
    </submittedName>
</protein>
<dbReference type="EMBL" id="UGAW01000001">
    <property type="protein sequence ID" value="STG54911.1"/>
    <property type="molecule type" value="Genomic_DNA"/>
</dbReference>
<dbReference type="GO" id="GO:0032259">
    <property type="term" value="P:methylation"/>
    <property type="evidence" value="ECO:0007669"/>
    <property type="project" value="UniProtKB-KW"/>
</dbReference>